<gene>
    <name evidence="2" type="ORF">DI598_00310</name>
</gene>
<organism evidence="2 3">
    <name type="scientific">Pseudopedobacter saltans</name>
    <dbReference type="NCBI Taxonomy" id="151895"/>
    <lineage>
        <taxon>Bacteria</taxon>
        <taxon>Pseudomonadati</taxon>
        <taxon>Bacteroidota</taxon>
        <taxon>Sphingobacteriia</taxon>
        <taxon>Sphingobacteriales</taxon>
        <taxon>Sphingobacteriaceae</taxon>
        <taxon>Pseudopedobacter</taxon>
    </lineage>
</organism>
<dbReference type="EMBL" id="QFOI01000002">
    <property type="protein sequence ID" value="PZP52589.1"/>
    <property type="molecule type" value="Genomic_DNA"/>
</dbReference>
<evidence type="ECO:0000313" key="3">
    <source>
        <dbReference type="Proteomes" id="UP000249645"/>
    </source>
</evidence>
<sequence length="267" mass="31291">MKKVSYILFLLTSILFCSETAFAQNRIEGNVYDETHYVPIPNVEVMTSSGYHTKTDSVGNYNIQVQGKKDSVWFSYKGKNTLKYPIDTVKYTYQFNIGLSVKSPLKDDKHWLTPVTVYNKSYRQYSIENRLAYDKIFNPDKGGFRLGTAPQGTFGVGVDLDALINSFRFAYNKRQDMYRRDILEEERYKYVSYRFNRKLVSELTQLDSSDLNVFMKEYRPEYFPLTMMNDADLGKYIEESKNAFISRKNRVFNDPFSQMFKNKSSSN</sequence>
<dbReference type="InterPro" id="IPR008969">
    <property type="entry name" value="CarboxyPept-like_regulatory"/>
</dbReference>
<comment type="caution">
    <text evidence="2">The sequence shown here is derived from an EMBL/GenBank/DDBJ whole genome shotgun (WGS) entry which is preliminary data.</text>
</comment>
<protein>
    <recommendedName>
        <fullName evidence="4">Carboxypeptidase-like regulatory domain-containing protein</fullName>
    </recommendedName>
</protein>
<proteinExistence type="predicted"/>
<name>A0A2W5HFV2_9SPHI</name>
<keyword evidence="1" id="KW-0732">Signal</keyword>
<accession>A0A2W5HFV2</accession>
<evidence type="ECO:0000256" key="1">
    <source>
        <dbReference type="SAM" id="SignalP"/>
    </source>
</evidence>
<dbReference type="Proteomes" id="UP000249645">
    <property type="component" value="Unassembled WGS sequence"/>
</dbReference>
<reference evidence="2 3" key="1">
    <citation type="submission" date="2017-11" db="EMBL/GenBank/DDBJ databases">
        <title>Infants hospitalized years apart are colonized by the same room-sourced microbial strains.</title>
        <authorList>
            <person name="Brooks B."/>
            <person name="Olm M.R."/>
            <person name="Firek B.A."/>
            <person name="Baker R."/>
            <person name="Thomas B.C."/>
            <person name="Morowitz M.J."/>
            <person name="Banfield J.F."/>
        </authorList>
    </citation>
    <scope>NUCLEOTIDE SEQUENCE [LARGE SCALE GENOMIC DNA]</scope>
    <source>
        <strain evidence="2">S2_009_000_R2_76</strain>
    </source>
</reference>
<feature type="chain" id="PRO_5016121894" description="Carboxypeptidase-like regulatory domain-containing protein" evidence="1">
    <location>
        <begin position="24"/>
        <end position="267"/>
    </location>
</feature>
<evidence type="ECO:0000313" key="2">
    <source>
        <dbReference type="EMBL" id="PZP52589.1"/>
    </source>
</evidence>
<dbReference type="SUPFAM" id="SSF49464">
    <property type="entry name" value="Carboxypeptidase regulatory domain-like"/>
    <property type="match status" value="1"/>
</dbReference>
<evidence type="ECO:0008006" key="4">
    <source>
        <dbReference type="Google" id="ProtNLM"/>
    </source>
</evidence>
<feature type="signal peptide" evidence="1">
    <location>
        <begin position="1"/>
        <end position="23"/>
    </location>
</feature>
<dbReference type="AlphaFoldDB" id="A0A2W5HFV2"/>